<reference evidence="9 10" key="1">
    <citation type="submission" date="2020-08" db="EMBL/GenBank/DDBJ databases">
        <title>Genomic Encyclopedia of Type Strains, Phase IV (KMG-IV): sequencing the most valuable type-strain genomes for metagenomic binning, comparative biology and taxonomic classification.</title>
        <authorList>
            <person name="Goeker M."/>
        </authorList>
    </citation>
    <scope>NUCLEOTIDE SEQUENCE [LARGE SCALE GENOMIC DNA]</scope>
    <source>
        <strain evidence="9 10">DSM 101015</strain>
    </source>
</reference>
<dbReference type="AlphaFoldDB" id="A0A7W6Q4G2"/>
<dbReference type="InterPro" id="IPR010574">
    <property type="entry name" value="Ala_export_AlaE"/>
</dbReference>
<accession>A0A7W6Q4G2</accession>
<sequence length="133" mass="14271">MTIVDTLTTIVFFTMIAGFTELFVVGMEPVAVLKTRVIMIPMMIVTGRPYGAWRDLVFKKAKPATALSKSVADGVAFLSFQLPVYAATLWIAGASGREILALLATTSLLMLLVSRPFGLVLDTVRKCAGVSAT</sequence>
<dbReference type="Proteomes" id="UP000565745">
    <property type="component" value="Unassembled WGS sequence"/>
</dbReference>
<dbReference type="GO" id="GO:0034639">
    <property type="term" value="F:L-amino acid efflux transmembrane transporter activity"/>
    <property type="evidence" value="ECO:0007669"/>
    <property type="project" value="InterPro"/>
</dbReference>
<keyword evidence="7 8" id="KW-0472">Membrane</keyword>
<keyword evidence="5" id="KW-0029">Amino-acid transport</keyword>
<dbReference type="OrthoDB" id="9006207at2"/>
<organism evidence="9 10">
    <name type="scientific">Sulfitobacter noctilucicola</name>
    <dbReference type="NCBI Taxonomy" id="1342301"/>
    <lineage>
        <taxon>Bacteria</taxon>
        <taxon>Pseudomonadati</taxon>
        <taxon>Pseudomonadota</taxon>
        <taxon>Alphaproteobacteria</taxon>
        <taxon>Rhodobacterales</taxon>
        <taxon>Roseobacteraceae</taxon>
        <taxon>Sulfitobacter</taxon>
    </lineage>
</organism>
<feature type="transmembrane region" description="Helical" evidence="8">
    <location>
        <begin position="71"/>
        <end position="93"/>
    </location>
</feature>
<evidence type="ECO:0000313" key="9">
    <source>
        <dbReference type="EMBL" id="MBB4174638.1"/>
    </source>
</evidence>
<evidence type="ECO:0000256" key="5">
    <source>
        <dbReference type="ARBA" id="ARBA00022970"/>
    </source>
</evidence>
<dbReference type="RefSeq" id="WP_160170281.1">
    <property type="nucleotide sequence ID" value="NZ_JACIFU010000003.1"/>
</dbReference>
<keyword evidence="1" id="KW-0813">Transport</keyword>
<keyword evidence="6 8" id="KW-1133">Transmembrane helix</keyword>
<evidence type="ECO:0008006" key="11">
    <source>
        <dbReference type="Google" id="ProtNLM"/>
    </source>
</evidence>
<keyword evidence="4 8" id="KW-0812">Transmembrane</keyword>
<comment type="caution">
    <text evidence="9">The sequence shown here is derived from an EMBL/GenBank/DDBJ whole genome shotgun (WGS) entry which is preliminary data.</text>
</comment>
<evidence type="ECO:0000313" key="10">
    <source>
        <dbReference type="Proteomes" id="UP000565745"/>
    </source>
</evidence>
<name>A0A7W6Q4G2_9RHOB</name>
<keyword evidence="10" id="KW-1185">Reference proteome</keyword>
<feature type="transmembrane region" description="Helical" evidence="8">
    <location>
        <begin position="99"/>
        <end position="121"/>
    </location>
</feature>
<evidence type="ECO:0000256" key="4">
    <source>
        <dbReference type="ARBA" id="ARBA00022692"/>
    </source>
</evidence>
<evidence type="ECO:0000256" key="2">
    <source>
        <dbReference type="ARBA" id="ARBA00022475"/>
    </source>
</evidence>
<proteinExistence type="predicted"/>
<evidence type="ECO:0000256" key="6">
    <source>
        <dbReference type="ARBA" id="ARBA00022989"/>
    </source>
</evidence>
<evidence type="ECO:0000256" key="7">
    <source>
        <dbReference type="ARBA" id="ARBA00023136"/>
    </source>
</evidence>
<dbReference type="EMBL" id="JACIFU010000003">
    <property type="protein sequence ID" value="MBB4174638.1"/>
    <property type="molecule type" value="Genomic_DNA"/>
</dbReference>
<gene>
    <name evidence="9" type="ORF">GGR93_002426</name>
</gene>
<keyword evidence="2" id="KW-1003">Cell membrane</keyword>
<feature type="transmembrane region" description="Helical" evidence="8">
    <location>
        <begin position="7"/>
        <end position="25"/>
    </location>
</feature>
<dbReference type="Pfam" id="PF06610">
    <property type="entry name" value="AlaE"/>
    <property type="match status" value="1"/>
</dbReference>
<keyword evidence="3" id="KW-0997">Cell inner membrane</keyword>
<evidence type="ECO:0000256" key="8">
    <source>
        <dbReference type="SAM" id="Phobius"/>
    </source>
</evidence>
<protein>
    <recommendedName>
        <fullName evidence="11">L-alanine exporter AlaE</fullName>
    </recommendedName>
</protein>
<evidence type="ECO:0000256" key="1">
    <source>
        <dbReference type="ARBA" id="ARBA00022448"/>
    </source>
</evidence>
<evidence type="ECO:0000256" key="3">
    <source>
        <dbReference type="ARBA" id="ARBA00022519"/>
    </source>
</evidence>
<dbReference type="GO" id="GO:0016020">
    <property type="term" value="C:membrane"/>
    <property type="evidence" value="ECO:0007669"/>
    <property type="project" value="InterPro"/>
</dbReference>